<dbReference type="AlphaFoldDB" id="A0A7Y9J8T8"/>
<gene>
    <name evidence="2" type="ORF">BJ983_005877</name>
</gene>
<protein>
    <submittedName>
        <fullName evidence="2">Pimeloyl-ACP methyl ester carboxylesterase</fullName>
    </submittedName>
</protein>
<feature type="domain" description="AB hydrolase-1" evidence="1">
    <location>
        <begin position="14"/>
        <end position="252"/>
    </location>
</feature>
<dbReference type="InterPro" id="IPR050266">
    <property type="entry name" value="AB_hydrolase_sf"/>
</dbReference>
<dbReference type="GO" id="GO:0046464">
    <property type="term" value="P:acylglycerol catabolic process"/>
    <property type="evidence" value="ECO:0007669"/>
    <property type="project" value="TreeGrafter"/>
</dbReference>
<accession>A0A7Y9J8T8</accession>
<dbReference type="InterPro" id="IPR029058">
    <property type="entry name" value="AB_hydrolase_fold"/>
</dbReference>
<dbReference type="GO" id="GO:0047372">
    <property type="term" value="F:monoacylglycerol lipase activity"/>
    <property type="evidence" value="ECO:0007669"/>
    <property type="project" value="TreeGrafter"/>
</dbReference>
<comment type="caution">
    <text evidence="2">The sequence shown here is derived from an EMBL/GenBank/DDBJ whole genome shotgun (WGS) entry which is preliminary data.</text>
</comment>
<dbReference type="Proteomes" id="UP000535890">
    <property type="component" value="Unassembled WGS sequence"/>
</dbReference>
<dbReference type="EMBL" id="JACCBN010000001">
    <property type="protein sequence ID" value="NYD39775.1"/>
    <property type="molecule type" value="Genomic_DNA"/>
</dbReference>
<keyword evidence="3" id="KW-1185">Reference proteome</keyword>
<dbReference type="InterPro" id="IPR000073">
    <property type="entry name" value="AB_hydrolase_1"/>
</dbReference>
<dbReference type="Pfam" id="PF12697">
    <property type="entry name" value="Abhydrolase_6"/>
    <property type="match status" value="1"/>
</dbReference>
<reference evidence="2 3" key="1">
    <citation type="submission" date="2020-07" db="EMBL/GenBank/DDBJ databases">
        <title>Sequencing the genomes of 1000 actinobacteria strains.</title>
        <authorList>
            <person name="Klenk H.-P."/>
        </authorList>
    </citation>
    <scope>NUCLEOTIDE SEQUENCE [LARGE SCALE GENOMIC DNA]</scope>
    <source>
        <strain evidence="2 3">DSM 45772</strain>
    </source>
</reference>
<dbReference type="SUPFAM" id="SSF53474">
    <property type="entry name" value="alpha/beta-Hydrolases"/>
    <property type="match status" value="1"/>
</dbReference>
<evidence type="ECO:0000313" key="2">
    <source>
        <dbReference type="EMBL" id="NYD39775.1"/>
    </source>
</evidence>
<name>A0A7Y9J8T8_9PSEU</name>
<evidence type="ECO:0000259" key="1">
    <source>
        <dbReference type="Pfam" id="PF12697"/>
    </source>
</evidence>
<proteinExistence type="predicted"/>
<dbReference type="PANTHER" id="PTHR43798">
    <property type="entry name" value="MONOACYLGLYCEROL LIPASE"/>
    <property type="match status" value="1"/>
</dbReference>
<evidence type="ECO:0000313" key="3">
    <source>
        <dbReference type="Proteomes" id="UP000535890"/>
    </source>
</evidence>
<dbReference type="PRINTS" id="PR00111">
    <property type="entry name" value="ABHYDROLASE"/>
</dbReference>
<dbReference type="PANTHER" id="PTHR43798:SF5">
    <property type="entry name" value="MONOACYLGLYCEROL LIPASE ABHD6"/>
    <property type="match status" value="1"/>
</dbReference>
<organism evidence="2 3">
    <name type="scientific">Actinomycetospora corticicola</name>
    <dbReference type="NCBI Taxonomy" id="663602"/>
    <lineage>
        <taxon>Bacteria</taxon>
        <taxon>Bacillati</taxon>
        <taxon>Actinomycetota</taxon>
        <taxon>Actinomycetes</taxon>
        <taxon>Pseudonocardiales</taxon>
        <taxon>Pseudonocardiaceae</taxon>
        <taxon>Actinomycetospora</taxon>
    </lineage>
</organism>
<dbReference type="Gene3D" id="3.40.50.1820">
    <property type="entry name" value="alpha/beta hydrolase"/>
    <property type="match status" value="1"/>
</dbReference>
<dbReference type="GO" id="GO:0016020">
    <property type="term" value="C:membrane"/>
    <property type="evidence" value="ECO:0007669"/>
    <property type="project" value="TreeGrafter"/>
</dbReference>
<sequence length="264" mass="28161">MTLNHVRRGTGAPLVLVHGLGGSWRSWGSVLDDLAAHREVVAPDLPGFGDSAPLAGEVSIATLTDALEGFLDEHDLRGADLVGSSMGARMVLELARRGVGGDVVALDPGGFWTPGEQRVFSASLRASIALVRRIDPVLPTLLGNPVTRTALLAQFSARPWALHPAVPLEELRRMITSPSFDDALDALTHGPTQEGTPRGTAPGRITLGWGRYDGVTLPRQAARAQAAFPDAELHWFDRCGHFPQWDAPQEAVQLVLARTGARTG</sequence>